<dbReference type="AlphaFoldDB" id="A0A1M6CTK9"/>
<accession>A0A1M6CTK9</accession>
<keyword evidence="1" id="KW-0732">Signal</keyword>
<name>A0A1M6CTK9_9BACT</name>
<feature type="chain" id="PRO_5009916510" description="Outer membrane protein beta-barrel domain-containing protein" evidence="1">
    <location>
        <begin position="18"/>
        <end position="212"/>
    </location>
</feature>
<evidence type="ECO:0008006" key="4">
    <source>
        <dbReference type="Google" id="ProtNLM"/>
    </source>
</evidence>
<gene>
    <name evidence="2" type="ORF">SAMN05444280_10488</name>
</gene>
<reference evidence="2 3" key="1">
    <citation type="submission" date="2016-11" db="EMBL/GenBank/DDBJ databases">
        <authorList>
            <person name="Jaros S."/>
            <person name="Januszkiewicz K."/>
            <person name="Wedrychowicz H."/>
        </authorList>
    </citation>
    <scope>NUCLEOTIDE SEQUENCE [LARGE SCALE GENOMIC DNA]</scope>
    <source>
        <strain evidence="2 3">DSM 27063</strain>
    </source>
</reference>
<dbReference type="Proteomes" id="UP000184050">
    <property type="component" value="Unassembled WGS sequence"/>
</dbReference>
<dbReference type="RefSeq" id="WP_073165805.1">
    <property type="nucleotide sequence ID" value="NZ_FQZE01000004.1"/>
</dbReference>
<dbReference type="OrthoDB" id="1117675at2"/>
<keyword evidence="3" id="KW-1185">Reference proteome</keyword>
<dbReference type="STRING" id="1168035.SAMN05444280_10488"/>
<proteinExistence type="predicted"/>
<evidence type="ECO:0000313" key="2">
    <source>
        <dbReference type="EMBL" id="SHI64415.1"/>
    </source>
</evidence>
<evidence type="ECO:0000256" key="1">
    <source>
        <dbReference type="SAM" id="SignalP"/>
    </source>
</evidence>
<evidence type="ECO:0000313" key="3">
    <source>
        <dbReference type="Proteomes" id="UP000184050"/>
    </source>
</evidence>
<sequence length="212" mass="24214">MKYLIAVLLLFPILVSAQNDSEDIREEKSFALGVVPQYAITNGFRIDLDFRLNDKNHWLVVAPQMYISSKSNLDWDYNSMAGGGVEIQHKIFMKREFSEINPYFSYGPIFSFFSVKDDGLAAQEFTENGGNYIGLVEDEITTNIYKIGGNLIFGLHFLIMDNFYLDSYIGTGIRFSFDDKTSGLHDYYNEWWGDMGYSGTLMAGGFRFGVMF</sequence>
<dbReference type="EMBL" id="FQZE01000004">
    <property type="protein sequence ID" value="SHI64415.1"/>
    <property type="molecule type" value="Genomic_DNA"/>
</dbReference>
<organism evidence="2 3">
    <name type="scientific">Tangfeifania diversioriginum</name>
    <dbReference type="NCBI Taxonomy" id="1168035"/>
    <lineage>
        <taxon>Bacteria</taxon>
        <taxon>Pseudomonadati</taxon>
        <taxon>Bacteroidota</taxon>
        <taxon>Bacteroidia</taxon>
        <taxon>Marinilabiliales</taxon>
        <taxon>Prolixibacteraceae</taxon>
        <taxon>Tangfeifania</taxon>
    </lineage>
</organism>
<protein>
    <recommendedName>
        <fullName evidence="4">Outer membrane protein beta-barrel domain-containing protein</fullName>
    </recommendedName>
</protein>
<feature type="signal peptide" evidence="1">
    <location>
        <begin position="1"/>
        <end position="17"/>
    </location>
</feature>